<feature type="region of interest" description="Disordered" evidence="2">
    <location>
        <begin position="1"/>
        <end position="22"/>
    </location>
</feature>
<evidence type="ECO:0000313" key="5">
    <source>
        <dbReference type="Proteomes" id="UP000006310"/>
    </source>
</evidence>
<feature type="region of interest" description="Disordered" evidence="2">
    <location>
        <begin position="617"/>
        <end position="639"/>
    </location>
</feature>
<feature type="domain" description="Something about silencing protein 4" evidence="3">
    <location>
        <begin position="141"/>
        <end position="237"/>
    </location>
</feature>
<keyword evidence="5" id="KW-1185">Reference proteome</keyword>
<dbReference type="eggNOG" id="ENOG502RYH0">
    <property type="taxonomic scope" value="Eukaryota"/>
</dbReference>
<proteinExistence type="predicted"/>
<dbReference type="HOGENOM" id="CLU_377690_0_0_1"/>
<dbReference type="InterPro" id="IPR029184">
    <property type="entry name" value="Sas4_dom"/>
</dbReference>
<dbReference type="GO" id="GO:0004402">
    <property type="term" value="F:histone acetyltransferase activity"/>
    <property type="evidence" value="ECO:0007669"/>
    <property type="project" value="TreeGrafter"/>
</dbReference>
<reference evidence="5" key="2">
    <citation type="submission" date="2012-08" db="EMBL/GenBank/DDBJ databases">
        <title>Genome sequence of Kazachstania naganishii.</title>
        <authorList>
            <person name="Gordon J.L."/>
            <person name="Armisen D."/>
            <person name="Proux-Wera E."/>
            <person name="OhEigeartaigh S.S."/>
            <person name="Byrne K.P."/>
            <person name="Wolfe K.H."/>
        </authorList>
    </citation>
    <scope>NUCLEOTIDE SEQUENCE [LARGE SCALE GENOMIC DNA]</scope>
    <source>
        <strain evidence="5">ATCC MYA-139 / BCRC 22969 / CBS 8797 / CCRC 22969 / KCTC 17520 / NBRC 10181 / NCYC 3082</strain>
    </source>
</reference>
<name>J7S3R9_HUIN7</name>
<reference evidence="4 5" key="1">
    <citation type="journal article" date="2011" name="Proc. Natl. Acad. Sci. U.S.A.">
        <title>Evolutionary erosion of yeast sex chromosomes by mating-type switching accidents.</title>
        <authorList>
            <person name="Gordon J.L."/>
            <person name="Armisen D."/>
            <person name="Proux-Wera E."/>
            <person name="Oheigeartaigh S.S."/>
            <person name="Byrne K.P."/>
            <person name="Wolfe K.H."/>
        </authorList>
    </citation>
    <scope>NUCLEOTIDE SEQUENCE [LARGE SCALE GENOMIC DNA]</scope>
    <source>
        <strain evidence="5">ATCC MYA-139 / BCRC 22969 / CBS 8797 / CCRC 22969 / KCTC 17520 / NBRC 10181 / NCYC 3082</strain>
    </source>
</reference>
<evidence type="ECO:0000259" key="3">
    <source>
        <dbReference type="Pfam" id="PF15460"/>
    </source>
</evidence>
<dbReference type="KEGG" id="kng:KNAG_0A04750"/>
<dbReference type="OrthoDB" id="1938992at2759"/>
<dbReference type="EMBL" id="HE978314">
    <property type="protein sequence ID" value="CCK68146.1"/>
    <property type="molecule type" value="Genomic_DNA"/>
</dbReference>
<dbReference type="Proteomes" id="UP000006310">
    <property type="component" value="Chromosome 1"/>
</dbReference>
<gene>
    <name evidence="4" type="primary">KNAG0A04750</name>
    <name evidence="4" type="ordered locus">KNAG_0A04750</name>
</gene>
<accession>J7S3R9</accession>
<feature type="compositionally biased region" description="Polar residues" evidence="2">
    <location>
        <begin position="718"/>
        <end position="727"/>
    </location>
</feature>
<feature type="coiled-coil region" evidence="1">
    <location>
        <begin position="153"/>
        <end position="180"/>
    </location>
</feature>
<dbReference type="GeneID" id="34523781"/>
<sequence length="734" mass="83750">MSMERESHSPTRSLRSKTADVSHKEMMFDFDAEEFEINPEQKLTFIFREALTHDSPVSKEGSNGARDVSNLEDKSVVDTGRGNPPDLHQIKESITSMILKVEQHSIIPEGVDMKDYESSDELETSRMDDANFAEKQSKPSDPLLDEVYSIYHKKMLKQENRMIEQDLVQEEDEADRLRLMYDKLNLPNWVSNLQKITKINNPDDTVELDTKRRKTKIAIRGMLDKYDLTKNNSHVLHRSKRYTPKLGQRRMDLYQNVNRRYLAQYHSSSDDEEATLSVEDIRSRRLKKREQDCSGSIFISTGYGQKSCSRYAIVAEPLRKPYIIKTSNAEKETWKRLKSTTKEFSYKTKPANIVGKMKQKIPIPLTFHPEHINLFFHQCLKRFLNGVFPVQKNSSNDEYNNFGTITTNEKTHVPITPTNAIENTSLNSNNTVSSILADVNSRTILEEEYQRANIADRESGNICVPVQSPTPVTKETQLLPSFRSKIHSIEGTSIKGNTCNDLTREPERKSGMALRDNQSKQFAFQPIIEGTNLIHGFQSKPSIMTSSQNDTACRSNMELFYGKREESTTEVGRAPVGTKSFEAQRNIQKMLKQGVPSTEDQFVPTGKHQLEIVPQQSMNKSESGYSAEKVMRNPSTTRNNNYFVEEKGNANIQSEKLSSFQNLLRACVPSNEIPTLIKETPSPFTNTEYAPSVPSLTDKPTRTVNVLTARRKPRFTDSEQTQNTYGTSVDEVQM</sequence>
<organism evidence="4 5">
    <name type="scientific">Huiozyma naganishii (strain ATCC MYA-139 / BCRC 22969 / CBS 8797 / KCTC 17520 / NBRC 10181 / NCYC 3082 / Yp74L-3)</name>
    <name type="common">Yeast</name>
    <name type="synonym">Kazachstania naganishii</name>
    <dbReference type="NCBI Taxonomy" id="1071383"/>
    <lineage>
        <taxon>Eukaryota</taxon>
        <taxon>Fungi</taxon>
        <taxon>Dikarya</taxon>
        <taxon>Ascomycota</taxon>
        <taxon>Saccharomycotina</taxon>
        <taxon>Saccharomycetes</taxon>
        <taxon>Saccharomycetales</taxon>
        <taxon>Saccharomycetaceae</taxon>
        <taxon>Huiozyma</taxon>
    </lineage>
</organism>
<evidence type="ECO:0000313" key="4">
    <source>
        <dbReference type="EMBL" id="CCK68146.1"/>
    </source>
</evidence>
<feature type="region of interest" description="Disordered" evidence="2">
    <location>
        <begin position="711"/>
        <end position="734"/>
    </location>
</feature>
<evidence type="ECO:0000256" key="1">
    <source>
        <dbReference type="SAM" id="Coils"/>
    </source>
</evidence>
<dbReference type="Pfam" id="PF15460">
    <property type="entry name" value="SAS4"/>
    <property type="match status" value="1"/>
</dbReference>
<feature type="region of interest" description="Disordered" evidence="2">
    <location>
        <begin position="55"/>
        <end position="88"/>
    </location>
</feature>
<dbReference type="RefSeq" id="XP_022462392.1">
    <property type="nucleotide sequence ID" value="XM_022609063.1"/>
</dbReference>
<protein>
    <recommendedName>
        <fullName evidence="3">Something about silencing protein 4 domain-containing protein</fullName>
    </recommendedName>
</protein>
<evidence type="ECO:0000256" key="2">
    <source>
        <dbReference type="SAM" id="MobiDB-lite"/>
    </source>
</evidence>
<dbReference type="STRING" id="1071383.J7S3R9"/>
<dbReference type="InterPro" id="IPR038988">
    <property type="entry name" value="Sas4"/>
</dbReference>
<dbReference type="GO" id="GO:0033255">
    <property type="term" value="C:SAS acetyltransferase complex"/>
    <property type="evidence" value="ECO:0007669"/>
    <property type="project" value="InterPro"/>
</dbReference>
<dbReference type="PANTHER" id="PTHR38422:SF1">
    <property type="entry name" value="SOMETHING ABOUT SILENCING PROTEIN 4"/>
    <property type="match status" value="1"/>
</dbReference>
<keyword evidence="1" id="KW-0175">Coiled coil</keyword>
<dbReference type="PANTHER" id="PTHR38422">
    <property type="entry name" value="SOMETHING ABOUT SILENCING PROTEIN 4"/>
    <property type="match status" value="1"/>
</dbReference>
<dbReference type="AlphaFoldDB" id="J7S3R9"/>